<name>A0ABY5Y9K6_9FLAO</name>
<proteinExistence type="predicted"/>
<keyword evidence="3" id="KW-1185">Reference proteome</keyword>
<organism evidence="2 3">
    <name type="scientific">Maribacter litopenaei</name>
    <dbReference type="NCBI Taxonomy" id="2976127"/>
    <lineage>
        <taxon>Bacteria</taxon>
        <taxon>Pseudomonadati</taxon>
        <taxon>Bacteroidota</taxon>
        <taxon>Flavobacteriia</taxon>
        <taxon>Flavobacteriales</taxon>
        <taxon>Flavobacteriaceae</taxon>
        <taxon>Maribacter</taxon>
    </lineage>
</organism>
<evidence type="ECO:0008006" key="4">
    <source>
        <dbReference type="Google" id="ProtNLM"/>
    </source>
</evidence>
<keyword evidence="1" id="KW-0233">DNA recombination</keyword>
<accession>A0ABY5Y9K6</accession>
<dbReference type="InterPro" id="IPR011010">
    <property type="entry name" value="DNA_brk_join_enz"/>
</dbReference>
<dbReference type="Proteomes" id="UP001059209">
    <property type="component" value="Chromosome"/>
</dbReference>
<protein>
    <recommendedName>
        <fullName evidence="4">Phage integrase family protein</fullName>
    </recommendedName>
</protein>
<dbReference type="SUPFAM" id="SSF56349">
    <property type="entry name" value="DNA breaking-rejoining enzymes"/>
    <property type="match status" value="1"/>
</dbReference>
<dbReference type="EMBL" id="CP104205">
    <property type="protein sequence ID" value="UWX55735.1"/>
    <property type="molecule type" value="Genomic_DNA"/>
</dbReference>
<evidence type="ECO:0000313" key="2">
    <source>
        <dbReference type="EMBL" id="UWX55735.1"/>
    </source>
</evidence>
<sequence length="73" mass="8582">MDKTLPKWKLITSHTARKTFVTNSLVLGMKEMVVRNITGHRKEESFRRYVKIAEDLKKSEMDNTWGKVEINES</sequence>
<dbReference type="RefSeq" id="WP_260573993.1">
    <property type="nucleotide sequence ID" value="NZ_CP104205.1"/>
</dbReference>
<reference evidence="2" key="1">
    <citation type="submission" date="2022-09" db="EMBL/GenBank/DDBJ databases">
        <title>Maribacter litopenaei sp. nov., isolated from the intestinal tract of the Pacific White Shrimp, Litopenaeus vannamei.</title>
        <authorList>
            <person name="Kim S.Y."/>
            <person name="Hwang C.Y."/>
        </authorList>
    </citation>
    <scope>NUCLEOTIDE SEQUENCE</scope>
    <source>
        <strain evidence="2">HL-LV01</strain>
    </source>
</reference>
<dbReference type="Gene3D" id="1.10.443.10">
    <property type="entry name" value="Intergrase catalytic core"/>
    <property type="match status" value="1"/>
</dbReference>
<gene>
    <name evidence="2" type="ORF">NYZ99_04735</name>
</gene>
<evidence type="ECO:0000256" key="1">
    <source>
        <dbReference type="ARBA" id="ARBA00023172"/>
    </source>
</evidence>
<dbReference type="InterPro" id="IPR013762">
    <property type="entry name" value="Integrase-like_cat_sf"/>
</dbReference>
<evidence type="ECO:0000313" key="3">
    <source>
        <dbReference type="Proteomes" id="UP001059209"/>
    </source>
</evidence>